<keyword evidence="3" id="KW-1185">Reference proteome</keyword>
<protein>
    <submittedName>
        <fullName evidence="2">Uncharacterized protein</fullName>
    </submittedName>
</protein>
<gene>
    <name evidence="2" type="ORF">DIABBA_LOCUS13507</name>
</gene>
<sequence>MQKPLIAFAVLCLAQLSYAAYPIKDFGEPLKTDFKIWHDNCELYIPGVTQKEINRVREGHFDTDNLAIKLNTDMIMNKAMLDLYMPKKLMEEEYIGYLMCASQFRNYKKMPIIDKIFGMLECNYNRNPDVSFQYNVYQ</sequence>
<feature type="signal peptide" evidence="1">
    <location>
        <begin position="1"/>
        <end position="19"/>
    </location>
</feature>
<keyword evidence="1" id="KW-0732">Signal</keyword>
<proteinExistence type="predicted"/>
<dbReference type="AlphaFoldDB" id="A0A9N9TG93"/>
<evidence type="ECO:0000256" key="1">
    <source>
        <dbReference type="SAM" id="SignalP"/>
    </source>
</evidence>
<dbReference type="OrthoDB" id="6702328at2759"/>
<evidence type="ECO:0000313" key="3">
    <source>
        <dbReference type="Proteomes" id="UP001153709"/>
    </source>
</evidence>
<name>A0A9N9TG93_DIABA</name>
<reference evidence="2" key="1">
    <citation type="submission" date="2022-01" db="EMBL/GenBank/DDBJ databases">
        <authorList>
            <person name="King R."/>
        </authorList>
    </citation>
    <scope>NUCLEOTIDE SEQUENCE</scope>
</reference>
<dbReference type="EMBL" id="OU898284">
    <property type="protein sequence ID" value="CAG9840889.1"/>
    <property type="molecule type" value="Genomic_DNA"/>
</dbReference>
<organism evidence="2 3">
    <name type="scientific">Diabrotica balteata</name>
    <name type="common">Banded cucumber beetle</name>
    <dbReference type="NCBI Taxonomy" id="107213"/>
    <lineage>
        <taxon>Eukaryota</taxon>
        <taxon>Metazoa</taxon>
        <taxon>Ecdysozoa</taxon>
        <taxon>Arthropoda</taxon>
        <taxon>Hexapoda</taxon>
        <taxon>Insecta</taxon>
        <taxon>Pterygota</taxon>
        <taxon>Neoptera</taxon>
        <taxon>Endopterygota</taxon>
        <taxon>Coleoptera</taxon>
        <taxon>Polyphaga</taxon>
        <taxon>Cucujiformia</taxon>
        <taxon>Chrysomeloidea</taxon>
        <taxon>Chrysomelidae</taxon>
        <taxon>Galerucinae</taxon>
        <taxon>Diabroticina</taxon>
        <taxon>Diabroticites</taxon>
        <taxon>Diabrotica</taxon>
    </lineage>
</organism>
<evidence type="ECO:0000313" key="2">
    <source>
        <dbReference type="EMBL" id="CAG9840889.1"/>
    </source>
</evidence>
<accession>A0A9N9TG93</accession>
<dbReference type="Proteomes" id="UP001153709">
    <property type="component" value="Chromosome 9"/>
</dbReference>
<feature type="chain" id="PRO_5040124607" evidence="1">
    <location>
        <begin position="20"/>
        <end position="138"/>
    </location>
</feature>